<dbReference type="PANTHER" id="PTHR33538">
    <property type="entry name" value="PROTEIN GAMETE EXPRESSED 1"/>
    <property type="match status" value="1"/>
</dbReference>
<feature type="transmembrane region" description="Helical" evidence="3">
    <location>
        <begin position="364"/>
        <end position="382"/>
    </location>
</feature>
<dbReference type="InterPro" id="IPR040346">
    <property type="entry name" value="GEX1/Brambleberry"/>
</dbReference>
<name>A0A182YMB5_ANOST</name>
<evidence type="ECO:0000313" key="5">
    <source>
        <dbReference type="EnsemblMetazoa" id="ASTEI09601-PA"/>
    </source>
</evidence>
<keyword evidence="6" id="KW-1185">Reference proteome</keyword>
<keyword evidence="4" id="KW-0732">Signal</keyword>
<reference evidence="5" key="2">
    <citation type="submission" date="2020-05" db="UniProtKB">
        <authorList>
            <consortium name="EnsemblMetazoa"/>
        </authorList>
    </citation>
    <scope>IDENTIFICATION</scope>
    <source>
        <strain evidence="5">Indian</strain>
    </source>
</reference>
<sequence length="552" mass="62379">MVSVLLLLLLVAGTTPASASILEYIWPTDENADSSTAVDTFPSVPYELSDGEESFIREASKWIGMNLSKLDICHHRIILKLKKSCHELNAEQMGKLAVMLLNCQSDSEGRPVFPCTDEISLRQCTERMDPNTWNAYHLITNRAKAVCASVRHEQFRGLTELTVNKLMTTAHGQVRMMDELAESQQKLQTITKQAMDAMEDNNERIMHQQGDIMQLSEVHRAKVESNFRELARGKDLIKAGQQEVAVLLTDLRRRIDDSMQQLEVQSQRSKLDHDALLSDLERLQANAAEIAAKIEETGVHFTQHHRAVEDQFRYTLEQVQRINATVASMLESIRTLQQDFNRHLSWLVEKIGGSEKILPKLNVILVHLGYLLLGMICLAFVGSDKVLRVVLVVAVPGNLIGGLLELFEPDVVRLSVGLGCVAVVDVLAHSVMKIMSVRDASKAEETTTHSQERPAEHRAPNGRTPSTEESDEEELLPLRTRRKKYHKGTVDQFHRGRFRSTYDDFRRRSVTPREGSYTERQHCTATTLRGDRCRGFALAGTEFCRLHEPRGL</sequence>
<keyword evidence="3" id="KW-1133">Transmembrane helix</keyword>
<proteinExistence type="predicted"/>
<evidence type="ECO:0000256" key="4">
    <source>
        <dbReference type="SAM" id="SignalP"/>
    </source>
</evidence>
<evidence type="ECO:0008006" key="7">
    <source>
        <dbReference type="Google" id="ProtNLM"/>
    </source>
</evidence>
<feature type="compositionally biased region" description="Basic and acidic residues" evidence="2">
    <location>
        <begin position="439"/>
        <end position="459"/>
    </location>
</feature>
<keyword evidence="3" id="KW-0472">Membrane</keyword>
<dbReference type="EnsemblMetazoa" id="ASTEI09601-RA">
    <property type="protein sequence ID" value="ASTEI09601-PA"/>
    <property type="gene ID" value="ASTEI09601"/>
</dbReference>
<organism evidence="5 6">
    <name type="scientific">Anopheles stephensi</name>
    <name type="common">Indo-Pakistan malaria mosquito</name>
    <dbReference type="NCBI Taxonomy" id="30069"/>
    <lineage>
        <taxon>Eukaryota</taxon>
        <taxon>Metazoa</taxon>
        <taxon>Ecdysozoa</taxon>
        <taxon>Arthropoda</taxon>
        <taxon>Hexapoda</taxon>
        <taxon>Insecta</taxon>
        <taxon>Pterygota</taxon>
        <taxon>Neoptera</taxon>
        <taxon>Endopterygota</taxon>
        <taxon>Diptera</taxon>
        <taxon>Nematocera</taxon>
        <taxon>Culicoidea</taxon>
        <taxon>Culicidae</taxon>
        <taxon>Anophelinae</taxon>
        <taxon>Anopheles</taxon>
    </lineage>
</organism>
<evidence type="ECO:0000256" key="3">
    <source>
        <dbReference type="SAM" id="Phobius"/>
    </source>
</evidence>
<dbReference type="STRING" id="30069.A0A182YMB5"/>
<dbReference type="AlphaFoldDB" id="A0A182YMB5"/>
<evidence type="ECO:0000256" key="2">
    <source>
        <dbReference type="SAM" id="MobiDB-lite"/>
    </source>
</evidence>
<accession>A0A182YMB5</accession>
<dbReference type="VEuPathDB" id="VectorBase:ASTE005024"/>
<feature type="coiled-coil region" evidence="1">
    <location>
        <begin position="248"/>
        <end position="293"/>
    </location>
</feature>
<feature type="signal peptide" evidence="4">
    <location>
        <begin position="1"/>
        <end position="19"/>
    </location>
</feature>
<keyword evidence="3" id="KW-0812">Transmembrane</keyword>
<feature type="chain" id="PRO_5046254790" description="Protein brambleberry" evidence="4">
    <location>
        <begin position="20"/>
        <end position="552"/>
    </location>
</feature>
<dbReference type="OMA" id="DHSMSEF"/>
<dbReference type="PANTHER" id="PTHR33538:SF1">
    <property type="entry name" value="PROTEIN BRAMBLEBERRY"/>
    <property type="match status" value="1"/>
</dbReference>
<feature type="region of interest" description="Disordered" evidence="2">
    <location>
        <begin position="439"/>
        <end position="476"/>
    </location>
</feature>
<evidence type="ECO:0000313" key="6">
    <source>
        <dbReference type="Proteomes" id="UP000076408"/>
    </source>
</evidence>
<dbReference type="VEuPathDB" id="VectorBase:ASTEI20_044152"/>
<feature type="transmembrane region" description="Helical" evidence="3">
    <location>
        <begin position="389"/>
        <end position="407"/>
    </location>
</feature>
<dbReference type="Proteomes" id="UP000076408">
    <property type="component" value="Unassembled WGS sequence"/>
</dbReference>
<protein>
    <recommendedName>
        <fullName evidence="7">Protein brambleberry</fullName>
    </recommendedName>
</protein>
<dbReference type="VEuPathDB" id="VectorBase:ASTEI09601"/>
<keyword evidence="1" id="KW-0175">Coiled coil</keyword>
<evidence type="ECO:0000256" key="1">
    <source>
        <dbReference type="SAM" id="Coils"/>
    </source>
</evidence>
<reference evidence="6" key="1">
    <citation type="journal article" date="2014" name="Genome Biol.">
        <title>Genome analysis of a major urban malaria vector mosquito, Anopheles stephensi.</title>
        <authorList>
            <person name="Jiang X."/>
            <person name="Peery A."/>
            <person name="Hall A.B."/>
            <person name="Sharma A."/>
            <person name="Chen X.G."/>
            <person name="Waterhouse R.M."/>
            <person name="Komissarov A."/>
            <person name="Riehle M.M."/>
            <person name="Shouche Y."/>
            <person name="Sharakhova M.V."/>
            <person name="Lawson D."/>
            <person name="Pakpour N."/>
            <person name="Arensburger P."/>
            <person name="Davidson V.L."/>
            <person name="Eiglmeier K."/>
            <person name="Emrich S."/>
            <person name="George P."/>
            <person name="Kennedy R.C."/>
            <person name="Mane S.P."/>
            <person name="Maslen G."/>
            <person name="Oringanje C."/>
            <person name="Qi Y."/>
            <person name="Settlage R."/>
            <person name="Tojo M."/>
            <person name="Tubio J.M."/>
            <person name="Unger M.F."/>
            <person name="Wang B."/>
            <person name="Vernick K.D."/>
            <person name="Ribeiro J.M."/>
            <person name="James A.A."/>
            <person name="Michel K."/>
            <person name="Riehle M.A."/>
            <person name="Luckhart S."/>
            <person name="Sharakhov I.V."/>
            <person name="Tu Z."/>
        </authorList>
    </citation>
    <scope>NUCLEOTIDE SEQUENCE [LARGE SCALE GENOMIC DNA]</scope>
    <source>
        <strain evidence="6">Indian</strain>
    </source>
</reference>